<keyword evidence="1" id="KW-0274">FAD</keyword>
<dbReference type="EC" id="1.1.3.41" evidence="4"/>
<evidence type="ECO:0000256" key="2">
    <source>
        <dbReference type="ARBA" id="ARBA00023002"/>
    </source>
</evidence>
<dbReference type="PROSITE" id="PS51387">
    <property type="entry name" value="FAD_PCMH"/>
    <property type="match status" value="1"/>
</dbReference>
<dbReference type="InterPro" id="IPR016167">
    <property type="entry name" value="FAD-bd_PCMH_sub1"/>
</dbReference>
<dbReference type="Gene3D" id="3.30.43.10">
    <property type="entry name" value="Uridine Diphospho-n-acetylenolpyruvylglucosamine Reductase, domain 2"/>
    <property type="match status" value="1"/>
</dbReference>
<dbReference type="EMBL" id="CP029346">
    <property type="protein sequence ID" value="AWL09161.1"/>
    <property type="molecule type" value="Genomic_DNA"/>
</dbReference>
<dbReference type="GO" id="GO:0050582">
    <property type="term" value="F:xylitol oxidase activity"/>
    <property type="evidence" value="ECO:0007669"/>
    <property type="project" value="UniProtKB-EC"/>
</dbReference>
<dbReference type="PANTHER" id="PTHR43762:SF1">
    <property type="entry name" value="D-ARABINONO-1,4-LACTONE OXIDASE"/>
    <property type="match status" value="1"/>
</dbReference>
<dbReference type="InterPro" id="IPR036318">
    <property type="entry name" value="FAD-bd_PCMH-like_sf"/>
</dbReference>
<keyword evidence="2 4" id="KW-0560">Oxidoreductase</keyword>
<dbReference type="PIRSF" id="PIRSF000136">
    <property type="entry name" value="LGO_GLO"/>
    <property type="match status" value="1"/>
</dbReference>
<dbReference type="InterPro" id="IPR016166">
    <property type="entry name" value="FAD-bd_PCMH"/>
</dbReference>
<dbReference type="GO" id="GO:0003885">
    <property type="term" value="F:D-arabinono-1,4-lactone oxidase activity"/>
    <property type="evidence" value="ECO:0007669"/>
    <property type="project" value="InterPro"/>
</dbReference>
<accession>A0A2S2DUS2</accession>
<name>A0A2S2DUS2_9BACT</name>
<dbReference type="InterPro" id="IPR007173">
    <property type="entry name" value="ALO_C"/>
</dbReference>
<gene>
    <name evidence="4" type="primary">xyoA</name>
    <name evidence="4" type="ORF">HME7025_01300</name>
</gene>
<dbReference type="Pfam" id="PF01565">
    <property type="entry name" value="FAD_binding_4"/>
    <property type="match status" value="1"/>
</dbReference>
<organism evidence="4 5">
    <name type="scientific">Aquirufa nivalisilvae</name>
    <dbReference type="NCBI Taxonomy" id="2516557"/>
    <lineage>
        <taxon>Bacteria</taxon>
        <taxon>Pseudomonadati</taxon>
        <taxon>Bacteroidota</taxon>
        <taxon>Cytophagia</taxon>
        <taxon>Cytophagales</taxon>
        <taxon>Flectobacillaceae</taxon>
        <taxon>Aquirufa</taxon>
    </lineage>
</organism>
<evidence type="ECO:0000313" key="4">
    <source>
        <dbReference type="EMBL" id="AWL09161.1"/>
    </source>
</evidence>
<dbReference type="InterPro" id="IPR016171">
    <property type="entry name" value="Vanillyl_alc_oxidase_C-sub2"/>
</dbReference>
<dbReference type="Gene3D" id="3.30.70.2530">
    <property type="match status" value="1"/>
</dbReference>
<dbReference type="InterPro" id="IPR006094">
    <property type="entry name" value="Oxid_FAD_bind_N"/>
</dbReference>
<evidence type="ECO:0000259" key="3">
    <source>
        <dbReference type="PROSITE" id="PS51387"/>
    </source>
</evidence>
<dbReference type="GO" id="GO:0080049">
    <property type="term" value="F:L-gulono-1,4-lactone dehydrogenase activity"/>
    <property type="evidence" value="ECO:0007669"/>
    <property type="project" value="TreeGrafter"/>
</dbReference>
<dbReference type="Gene3D" id="3.30.70.2520">
    <property type="match status" value="1"/>
</dbReference>
<sequence length="437" mass="49381">MNRQEFIKQSSILFMASQIHIPATSETNWAGNLTYSAKKIVYPTSIEELRKEVLAAKQPKALGSKHSFNTIANSTDTLISTSKLDKLLSIDRQKMWVWVESGIKYGTLGLLLDKEGFALHNLASLPHISVAGACATATHGSGDKNGNLSSAVRGIEMMKADGTLERWEQGHPDFNGVVVNLGALGIVTKMALAIQPKFEVSQFVFENLSMNQLKDHFDEIYQEGYSVSMFTHWEKKLINQLWIKKRTDAKNIHPVNTYFGATAASTHLHPIKINSPVNCTDQMGISGPWYERLPHFKMGFTPSNGAELQAEYFVPRKYAYQAIMAVEAIHSIFVPYLFVTEIRSMAADELWLSPAYQQDTIAIHFTWKPDTKNVMAVLPKIEAALEPYEVKPHWGKLFTLSPQKLHARYPKFKDFQALAKRLDPQGHWRNEFLNRNL</sequence>
<dbReference type="Proteomes" id="UP000245468">
    <property type="component" value="Chromosome"/>
</dbReference>
<proteinExistence type="predicted"/>
<dbReference type="GO" id="GO:0071949">
    <property type="term" value="F:FAD binding"/>
    <property type="evidence" value="ECO:0007669"/>
    <property type="project" value="InterPro"/>
</dbReference>
<dbReference type="KEGG" id="psez:HME7025_01300"/>
<dbReference type="Pfam" id="PF04030">
    <property type="entry name" value="ALO"/>
    <property type="match status" value="1"/>
</dbReference>
<dbReference type="PANTHER" id="PTHR43762">
    <property type="entry name" value="L-GULONOLACTONE OXIDASE"/>
    <property type="match status" value="1"/>
</dbReference>
<dbReference type="RefSeq" id="WP_109322860.1">
    <property type="nucleotide sequence ID" value="NZ_CP029346.1"/>
</dbReference>
<feature type="domain" description="FAD-binding PCMH-type" evidence="3">
    <location>
        <begin position="33"/>
        <end position="197"/>
    </location>
</feature>
<keyword evidence="1" id="KW-0285">Flavoprotein</keyword>
<evidence type="ECO:0000313" key="5">
    <source>
        <dbReference type="Proteomes" id="UP000245468"/>
    </source>
</evidence>
<dbReference type="Gene3D" id="3.30.465.10">
    <property type="match status" value="1"/>
</dbReference>
<dbReference type="Gene3D" id="1.10.45.10">
    <property type="entry name" value="Vanillyl-alcohol Oxidase, Chain A, domain 4"/>
    <property type="match status" value="1"/>
</dbReference>
<evidence type="ECO:0000256" key="1">
    <source>
        <dbReference type="ARBA" id="ARBA00022827"/>
    </source>
</evidence>
<protein>
    <submittedName>
        <fullName evidence="4">Alditol oxidase</fullName>
        <ecNumber evidence="4">1.1.3.41</ecNumber>
    </submittedName>
</protein>
<dbReference type="OrthoDB" id="9800184at2"/>
<keyword evidence="5" id="KW-1185">Reference proteome</keyword>
<dbReference type="InterPro" id="IPR010031">
    <property type="entry name" value="FAD_lactone_oxidase-like"/>
</dbReference>
<dbReference type="SUPFAM" id="SSF56176">
    <property type="entry name" value="FAD-binding/transporter-associated domain-like"/>
    <property type="match status" value="1"/>
</dbReference>
<dbReference type="InterPro" id="IPR016169">
    <property type="entry name" value="FAD-bd_PCMH_sub2"/>
</dbReference>
<reference evidence="5" key="1">
    <citation type="submission" date="2018-05" db="EMBL/GenBank/DDBJ databases">
        <title>Pseudarcicella sp. HME7025 Genome sequencing and assembly.</title>
        <authorList>
            <person name="Kim H."/>
            <person name="Kang H."/>
            <person name="Joh K."/>
        </authorList>
    </citation>
    <scope>NUCLEOTIDE SEQUENCE [LARGE SCALE GENOMIC DNA]</scope>
    <source>
        <strain evidence="5">HME7025</strain>
    </source>
</reference>
<dbReference type="AlphaFoldDB" id="A0A2S2DUS2"/>
<dbReference type="GO" id="GO:0016020">
    <property type="term" value="C:membrane"/>
    <property type="evidence" value="ECO:0007669"/>
    <property type="project" value="InterPro"/>
</dbReference>